<comment type="subcellular location">
    <subcellularLocation>
        <location evidence="1">Nucleus</location>
    </subcellularLocation>
</comment>
<evidence type="ECO:0000256" key="4">
    <source>
        <dbReference type="ARBA" id="ARBA00023163"/>
    </source>
</evidence>
<feature type="domain" description="Zn(2)-C6 fungal-type" evidence="7">
    <location>
        <begin position="55"/>
        <end position="85"/>
    </location>
</feature>
<dbReference type="PROSITE" id="PS00463">
    <property type="entry name" value="ZN2_CY6_FUNGAL_1"/>
    <property type="match status" value="1"/>
</dbReference>
<dbReference type="SMART" id="SM00066">
    <property type="entry name" value="GAL4"/>
    <property type="match status" value="1"/>
</dbReference>
<evidence type="ECO:0000256" key="1">
    <source>
        <dbReference type="ARBA" id="ARBA00004123"/>
    </source>
</evidence>
<dbReference type="InterPro" id="IPR051711">
    <property type="entry name" value="Stress_Response_Reg"/>
</dbReference>
<dbReference type="SUPFAM" id="SSF57701">
    <property type="entry name" value="Zn2/Cys6 DNA-binding domain"/>
    <property type="match status" value="1"/>
</dbReference>
<dbReference type="GO" id="GO:0043565">
    <property type="term" value="F:sequence-specific DNA binding"/>
    <property type="evidence" value="ECO:0007669"/>
    <property type="project" value="TreeGrafter"/>
</dbReference>
<dbReference type="GO" id="GO:0045944">
    <property type="term" value="P:positive regulation of transcription by RNA polymerase II"/>
    <property type="evidence" value="ECO:0007669"/>
    <property type="project" value="TreeGrafter"/>
</dbReference>
<dbReference type="PROSITE" id="PS50048">
    <property type="entry name" value="ZN2_CY6_FUNGAL_2"/>
    <property type="match status" value="1"/>
</dbReference>
<feature type="region of interest" description="Disordered" evidence="6">
    <location>
        <begin position="175"/>
        <end position="203"/>
    </location>
</feature>
<dbReference type="CDD" id="cd00067">
    <property type="entry name" value="GAL4"/>
    <property type="match status" value="1"/>
</dbReference>
<dbReference type="Proteomes" id="UP000019484">
    <property type="component" value="Unassembled WGS sequence"/>
</dbReference>
<accession>W9XY37</accession>
<dbReference type="EMBL" id="AMWN01000005">
    <property type="protein sequence ID" value="EXJ85437.1"/>
    <property type="molecule type" value="Genomic_DNA"/>
</dbReference>
<sequence length="557" mass="60394">MAHAVTATIFRKKFGEYPVAKVFATTDSVPDLAELETPAYSAAFDADPMVRRHAACDECRKRKLKCSGEPSGCERCLKHQLICHYSAQKQMGRPRKRRKVNDTPGHLNNTSIEATGNYIPAIHQSALPVQPPLPTLQPLQTTVGQVDAELPALTIETANFEDICSAPISQAIKHSHIQARAQTHPRSPPCRDSGSDSATRDSDSTLLYDGLATAPVDGLAAGMATATTSYNTDVSQWPDFSDMTMLPMLVQDNHRKENRSPQSPANFFPGTDGNDTFYMGAGAVIDLDADPNSLAQLPAIPDCPCLPNLYLTLSTLSTLSAFPVSSGTIDTLLGAHRTGRGAVYCEVCPQKFQSGSQNVMLCGMLITILADQWQRVRKATAADLKSGFGTSTDGEGFLRPTRPTPGPDGEADSSTSAHTSWTPRSMSIEEDLEWRTFGYRLVRAHVFGDAPVPTPPGSPVPAKPTTPRPSYTLNDLCSALERRQRQWHGLEPGSDEFPARMTGDLSEGHTAGMTQIELKRCEDETLANGDEHLCLRIVGHAKTVMRSLDVSPPLLET</sequence>
<dbReference type="AlphaFoldDB" id="W9XY37"/>
<comment type="caution">
    <text evidence="8">The sequence shown here is derived from an EMBL/GenBank/DDBJ whole genome shotgun (WGS) entry which is preliminary data.</text>
</comment>
<keyword evidence="4" id="KW-0804">Transcription</keyword>
<dbReference type="PANTHER" id="PTHR47540:SF4">
    <property type="entry name" value="TRANSCRIPTION FACTOR RGLT"/>
    <property type="match status" value="1"/>
</dbReference>
<dbReference type="OrthoDB" id="10261408at2759"/>
<evidence type="ECO:0000313" key="9">
    <source>
        <dbReference type="Proteomes" id="UP000019484"/>
    </source>
</evidence>
<evidence type="ECO:0000256" key="3">
    <source>
        <dbReference type="ARBA" id="ARBA00023125"/>
    </source>
</evidence>
<keyword evidence="5" id="KW-0539">Nucleus</keyword>
<evidence type="ECO:0000259" key="7">
    <source>
        <dbReference type="PROSITE" id="PS50048"/>
    </source>
</evidence>
<dbReference type="HOGENOM" id="CLU_026660_1_0_1"/>
<feature type="region of interest" description="Disordered" evidence="6">
    <location>
        <begin position="390"/>
        <end position="424"/>
    </location>
</feature>
<dbReference type="GO" id="GO:0005634">
    <property type="term" value="C:nucleus"/>
    <property type="evidence" value="ECO:0007669"/>
    <property type="project" value="UniProtKB-SubCell"/>
</dbReference>
<dbReference type="GO" id="GO:0000981">
    <property type="term" value="F:DNA-binding transcription factor activity, RNA polymerase II-specific"/>
    <property type="evidence" value="ECO:0007669"/>
    <property type="project" value="InterPro"/>
</dbReference>
<name>W9XY37_9EURO</name>
<gene>
    <name evidence="8" type="ORF">A1O1_05801</name>
</gene>
<evidence type="ECO:0000256" key="2">
    <source>
        <dbReference type="ARBA" id="ARBA00023015"/>
    </source>
</evidence>
<evidence type="ECO:0000256" key="5">
    <source>
        <dbReference type="ARBA" id="ARBA00023242"/>
    </source>
</evidence>
<dbReference type="InterPro" id="IPR036864">
    <property type="entry name" value="Zn2-C6_fun-type_DNA-bd_sf"/>
</dbReference>
<dbReference type="InterPro" id="IPR001138">
    <property type="entry name" value="Zn2Cys6_DnaBD"/>
</dbReference>
<dbReference type="RefSeq" id="XP_007724875.1">
    <property type="nucleotide sequence ID" value="XM_007726685.1"/>
</dbReference>
<proteinExistence type="predicted"/>
<dbReference type="Pfam" id="PF00172">
    <property type="entry name" value="Zn_clus"/>
    <property type="match status" value="1"/>
</dbReference>
<feature type="compositionally biased region" description="Polar residues" evidence="6">
    <location>
        <begin position="412"/>
        <end position="424"/>
    </location>
</feature>
<evidence type="ECO:0000256" key="6">
    <source>
        <dbReference type="SAM" id="MobiDB-lite"/>
    </source>
</evidence>
<reference evidence="8 9" key="1">
    <citation type="submission" date="2013-03" db="EMBL/GenBank/DDBJ databases">
        <title>The Genome Sequence of Capronia coronata CBS 617.96.</title>
        <authorList>
            <consortium name="The Broad Institute Genomics Platform"/>
            <person name="Cuomo C."/>
            <person name="de Hoog S."/>
            <person name="Gorbushina A."/>
            <person name="Walker B."/>
            <person name="Young S.K."/>
            <person name="Zeng Q."/>
            <person name="Gargeya S."/>
            <person name="Fitzgerald M."/>
            <person name="Haas B."/>
            <person name="Abouelleil A."/>
            <person name="Allen A.W."/>
            <person name="Alvarado L."/>
            <person name="Arachchi H.M."/>
            <person name="Berlin A.M."/>
            <person name="Chapman S.B."/>
            <person name="Gainer-Dewar J."/>
            <person name="Goldberg J."/>
            <person name="Griggs A."/>
            <person name="Gujja S."/>
            <person name="Hansen M."/>
            <person name="Howarth C."/>
            <person name="Imamovic A."/>
            <person name="Ireland A."/>
            <person name="Larimer J."/>
            <person name="McCowan C."/>
            <person name="Murphy C."/>
            <person name="Pearson M."/>
            <person name="Poon T.W."/>
            <person name="Priest M."/>
            <person name="Roberts A."/>
            <person name="Saif S."/>
            <person name="Shea T."/>
            <person name="Sisk P."/>
            <person name="Sykes S."/>
            <person name="Wortman J."/>
            <person name="Nusbaum C."/>
            <person name="Birren B."/>
        </authorList>
    </citation>
    <scope>NUCLEOTIDE SEQUENCE [LARGE SCALE GENOMIC DNA]</scope>
    <source>
        <strain evidence="8 9">CBS 617.96</strain>
    </source>
</reference>
<protein>
    <recommendedName>
        <fullName evidence="7">Zn(2)-C6 fungal-type domain-containing protein</fullName>
    </recommendedName>
</protein>
<dbReference type="eggNOG" id="ENOG502SE9E">
    <property type="taxonomic scope" value="Eukaryota"/>
</dbReference>
<dbReference type="Gene3D" id="4.10.240.10">
    <property type="entry name" value="Zn(2)-C6 fungal-type DNA-binding domain"/>
    <property type="match status" value="1"/>
</dbReference>
<dbReference type="GeneID" id="19160674"/>
<dbReference type="GO" id="GO:0008270">
    <property type="term" value="F:zinc ion binding"/>
    <property type="evidence" value="ECO:0007669"/>
    <property type="project" value="InterPro"/>
</dbReference>
<keyword evidence="2" id="KW-0805">Transcription regulation</keyword>
<keyword evidence="9" id="KW-1185">Reference proteome</keyword>
<organism evidence="8 9">
    <name type="scientific">Capronia coronata CBS 617.96</name>
    <dbReference type="NCBI Taxonomy" id="1182541"/>
    <lineage>
        <taxon>Eukaryota</taxon>
        <taxon>Fungi</taxon>
        <taxon>Dikarya</taxon>
        <taxon>Ascomycota</taxon>
        <taxon>Pezizomycotina</taxon>
        <taxon>Eurotiomycetes</taxon>
        <taxon>Chaetothyriomycetidae</taxon>
        <taxon>Chaetothyriales</taxon>
        <taxon>Herpotrichiellaceae</taxon>
        <taxon>Capronia</taxon>
    </lineage>
</organism>
<dbReference type="STRING" id="1182541.W9XY37"/>
<evidence type="ECO:0000313" key="8">
    <source>
        <dbReference type="EMBL" id="EXJ85437.1"/>
    </source>
</evidence>
<keyword evidence="3" id="KW-0238">DNA-binding</keyword>
<dbReference type="PANTHER" id="PTHR47540">
    <property type="entry name" value="THIAMINE REPRESSIBLE GENES REGULATORY PROTEIN THI5"/>
    <property type="match status" value="1"/>
</dbReference>